<organism evidence="2 3">
    <name type="scientific">Pyronema omphalodes (strain CBS 100304)</name>
    <name type="common">Pyronema confluens</name>
    <dbReference type="NCBI Taxonomy" id="1076935"/>
    <lineage>
        <taxon>Eukaryota</taxon>
        <taxon>Fungi</taxon>
        <taxon>Dikarya</taxon>
        <taxon>Ascomycota</taxon>
        <taxon>Pezizomycotina</taxon>
        <taxon>Pezizomycetes</taxon>
        <taxon>Pezizales</taxon>
        <taxon>Pyronemataceae</taxon>
        <taxon>Pyronema</taxon>
    </lineage>
</organism>
<evidence type="ECO:0000313" key="2">
    <source>
        <dbReference type="EMBL" id="CCX12529.1"/>
    </source>
</evidence>
<reference evidence="2 3" key="1">
    <citation type="journal article" date="2013" name="PLoS Genet.">
        <title>The genome and development-dependent transcriptomes of Pyronema confluens: a window into fungal evolution.</title>
        <authorList>
            <person name="Traeger S."/>
            <person name="Altegoer F."/>
            <person name="Freitag M."/>
            <person name="Gabaldon T."/>
            <person name="Kempken F."/>
            <person name="Kumar A."/>
            <person name="Marcet-Houben M."/>
            <person name="Poggeler S."/>
            <person name="Stajich J.E."/>
            <person name="Nowrousian M."/>
        </authorList>
    </citation>
    <scope>NUCLEOTIDE SEQUENCE [LARGE SCALE GENOMIC DNA]</scope>
    <source>
        <strain evidence="3">CBS 100304</strain>
        <tissue evidence="2">Vegetative mycelium</tissue>
    </source>
</reference>
<dbReference type="AlphaFoldDB" id="U4L7C9"/>
<feature type="region of interest" description="Disordered" evidence="1">
    <location>
        <begin position="1"/>
        <end position="60"/>
    </location>
</feature>
<proteinExistence type="predicted"/>
<name>U4L7C9_PYROM</name>
<feature type="compositionally biased region" description="Basic and acidic residues" evidence="1">
    <location>
        <begin position="32"/>
        <end position="41"/>
    </location>
</feature>
<dbReference type="EMBL" id="HF935720">
    <property type="protein sequence ID" value="CCX12529.1"/>
    <property type="molecule type" value="Genomic_DNA"/>
</dbReference>
<evidence type="ECO:0000256" key="1">
    <source>
        <dbReference type="SAM" id="MobiDB-lite"/>
    </source>
</evidence>
<keyword evidence="3" id="KW-1185">Reference proteome</keyword>
<evidence type="ECO:0000313" key="3">
    <source>
        <dbReference type="Proteomes" id="UP000018144"/>
    </source>
</evidence>
<gene>
    <name evidence="2" type="ORF">PCON_12123</name>
</gene>
<accession>U4L7C9</accession>
<dbReference type="Proteomes" id="UP000018144">
    <property type="component" value="Unassembled WGS sequence"/>
</dbReference>
<protein>
    <submittedName>
        <fullName evidence="2">Uncharacterized protein</fullName>
    </submittedName>
</protein>
<sequence>MSPLKTLRPKKRHQRQMLLWRTQEPSTGRFSWKSEARRESKDEIDEPEEDMRGGNSGGRIGLGISKNLGHARNYEECELVVWIGNEGKGVYTIEPLSPRSTSISPFFYRPPHGSLHKIIISAITNIAMFSATSTLIYSTDEDITYTLASVEPAPQDFETQERLAVGGWF</sequence>